<dbReference type="Proteomes" id="UP000249799">
    <property type="component" value="Chromosome"/>
</dbReference>
<dbReference type="GO" id="GO:0046872">
    <property type="term" value="F:metal ion binding"/>
    <property type="evidence" value="ECO:0007669"/>
    <property type="project" value="UniProtKB-KW"/>
</dbReference>
<evidence type="ECO:0000256" key="5">
    <source>
        <dbReference type="ARBA" id="ARBA00022764"/>
    </source>
</evidence>
<dbReference type="AlphaFoldDB" id="A0A2Z4FNN8"/>
<dbReference type="Pfam" id="PF03411">
    <property type="entry name" value="Peptidase_M74"/>
    <property type="match status" value="1"/>
</dbReference>
<evidence type="ECO:0000256" key="8">
    <source>
        <dbReference type="ARBA" id="ARBA00023049"/>
    </source>
</evidence>
<name>A0A2Z4FNN8_9DELT</name>
<dbReference type="GO" id="GO:0008237">
    <property type="term" value="F:metallopeptidase activity"/>
    <property type="evidence" value="ECO:0007669"/>
    <property type="project" value="UniProtKB-KW"/>
</dbReference>
<dbReference type="EMBL" id="CP030032">
    <property type="protein sequence ID" value="AWV90492.1"/>
    <property type="molecule type" value="Genomic_DNA"/>
</dbReference>
<feature type="region of interest" description="Disordered" evidence="9">
    <location>
        <begin position="1"/>
        <end position="32"/>
    </location>
</feature>
<dbReference type="Gene3D" id="1.25.10.10">
    <property type="entry name" value="Leucine-rich Repeat Variant"/>
    <property type="match status" value="1"/>
</dbReference>
<evidence type="ECO:0000256" key="9">
    <source>
        <dbReference type="SAM" id="MobiDB-lite"/>
    </source>
</evidence>
<dbReference type="InterPro" id="IPR016024">
    <property type="entry name" value="ARM-type_fold"/>
</dbReference>
<keyword evidence="8" id="KW-0482">Metalloprotease</keyword>
<dbReference type="OrthoDB" id="5513628at2"/>
<dbReference type="Pfam" id="PF02985">
    <property type="entry name" value="HEAT"/>
    <property type="match status" value="1"/>
</dbReference>
<dbReference type="InterPro" id="IPR009045">
    <property type="entry name" value="Zn_M74/Hedgehog-like"/>
</dbReference>
<evidence type="ECO:0000256" key="2">
    <source>
        <dbReference type="ARBA" id="ARBA00022723"/>
    </source>
</evidence>
<dbReference type="InterPro" id="IPR004155">
    <property type="entry name" value="PBS_lyase_HEAT"/>
</dbReference>
<feature type="compositionally biased region" description="Pro residues" evidence="9">
    <location>
        <begin position="89"/>
        <end position="105"/>
    </location>
</feature>
<proteinExistence type="predicted"/>
<evidence type="ECO:0000313" key="10">
    <source>
        <dbReference type="EMBL" id="AWV90492.1"/>
    </source>
</evidence>
<keyword evidence="7" id="KW-0862">Zinc</keyword>
<evidence type="ECO:0000256" key="6">
    <source>
        <dbReference type="ARBA" id="ARBA00022801"/>
    </source>
</evidence>
<protein>
    <recommendedName>
        <fullName evidence="12">HEAT repeat domain-containing protein</fullName>
    </recommendedName>
</protein>
<keyword evidence="4" id="KW-0677">Repeat</keyword>
<accession>A0A2Z4FNN8</accession>
<dbReference type="SMART" id="SM00567">
    <property type="entry name" value="EZ_HEAT"/>
    <property type="match status" value="4"/>
</dbReference>
<gene>
    <name evidence="10" type="ORF">DN745_14615</name>
</gene>
<keyword evidence="3" id="KW-0732">Signal</keyword>
<sequence length="687" mass="74805">MAPSPRDGVEDKSSHPPFFGAANSYMSMPEEKSDMETRTPRALMPTRWPVLLAAFAFVGLPFSWAACATTSSIPAVEGGLSAEAKPAPELIPPPQPPPFIGPPPASEEHWTMPDIGTRSPDFPLLPEESSSESRSVGSVTHGWLANARRIPQPHPYLQQLRVQHTRGLNFTSDAMLALVEQAGAHVVKKFPESVVPLGNFSAEGGGDIPYSFSHNSGRDADLGFFVLDSEGQPATPDNLVSLDANGYAEVVGEDGEIQHYYFDAPRNWALVEGLIQADSATLQYIFISNPLKRILLKEARKQGAKRDVVQKASVLLHQPGGALPHDNHFHLRIYCSKTDAESGCVDVGRKVRGYKSHAGARRNIIKKAAKLTGDAEADVRLAAVRRLHMLDASGERDAVIGALADSDARVRAAAARALGEFGVGSDALAKQLVAEEDPQALVEMISALGSIADRDAVDALVAALGVARPIQLPSGMPDAAQVTGAEMTDARIFVAQALVYTESARPVPALIAMLNSEHDGVRQSALSALRILTNYRMVPRAQTPDADGASIRERAVVSPGEVLQRAEAQKVEGEELTPAEIAELWQNWYAEHRAMGRDEWLAGGFRAAGYSVERLSVREVWDLCRAVADDDHLSYNAQRILMRLSKREPASLSWSKEDANFYWRRWFERRWKRLGAPPIPAELSTLK</sequence>
<evidence type="ECO:0000313" key="11">
    <source>
        <dbReference type="Proteomes" id="UP000249799"/>
    </source>
</evidence>
<dbReference type="InterPro" id="IPR005073">
    <property type="entry name" value="Peptidase_M74"/>
</dbReference>
<evidence type="ECO:0000256" key="1">
    <source>
        <dbReference type="ARBA" id="ARBA00022670"/>
    </source>
</evidence>
<evidence type="ECO:0000256" key="3">
    <source>
        <dbReference type="ARBA" id="ARBA00022729"/>
    </source>
</evidence>
<keyword evidence="6" id="KW-0378">Hydrolase</keyword>
<evidence type="ECO:0008006" key="12">
    <source>
        <dbReference type="Google" id="ProtNLM"/>
    </source>
</evidence>
<evidence type="ECO:0000256" key="4">
    <source>
        <dbReference type="ARBA" id="ARBA00022737"/>
    </source>
</evidence>
<keyword evidence="11" id="KW-1185">Reference proteome</keyword>
<dbReference type="InterPro" id="IPR000357">
    <property type="entry name" value="HEAT"/>
</dbReference>
<dbReference type="KEGG" id="bsed:DN745_14615"/>
<dbReference type="GO" id="GO:0004252">
    <property type="term" value="F:serine-type endopeptidase activity"/>
    <property type="evidence" value="ECO:0007669"/>
    <property type="project" value="InterPro"/>
</dbReference>
<dbReference type="SUPFAM" id="SSF55166">
    <property type="entry name" value="Hedgehog/DD-peptidase"/>
    <property type="match status" value="1"/>
</dbReference>
<organism evidence="10 11">
    <name type="scientific">Bradymonas sediminis</name>
    <dbReference type="NCBI Taxonomy" id="1548548"/>
    <lineage>
        <taxon>Bacteria</taxon>
        <taxon>Deltaproteobacteria</taxon>
        <taxon>Bradymonadales</taxon>
        <taxon>Bradymonadaceae</taxon>
        <taxon>Bradymonas</taxon>
    </lineage>
</organism>
<keyword evidence="1" id="KW-0645">Protease</keyword>
<feature type="region of interest" description="Disordered" evidence="9">
    <location>
        <begin position="84"/>
        <end position="136"/>
    </location>
</feature>
<keyword evidence="2" id="KW-0479">Metal-binding</keyword>
<dbReference type="SUPFAM" id="SSF48371">
    <property type="entry name" value="ARM repeat"/>
    <property type="match status" value="1"/>
</dbReference>
<dbReference type="Gene3D" id="3.30.1380.10">
    <property type="match status" value="1"/>
</dbReference>
<reference evidence="10 11" key="1">
    <citation type="submission" date="2018-06" db="EMBL/GenBank/DDBJ databases">
        <title>Lujinxingia sediminis gen. nov. sp. nov., a new facultative anaerobic member of the class Deltaproteobacteria, and proposal of Lujinxingaceae fam. nov.</title>
        <authorList>
            <person name="Guo L.-Y."/>
            <person name="Li C.-M."/>
            <person name="Wang S."/>
            <person name="Du Z.-J."/>
        </authorList>
    </citation>
    <scope>NUCLEOTIDE SEQUENCE [LARGE SCALE GENOMIC DNA]</scope>
    <source>
        <strain evidence="10 11">FA350</strain>
    </source>
</reference>
<evidence type="ECO:0000256" key="7">
    <source>
        <dbReference type="ARBA" id="ARBA00022833"/>
    </source>
</evidence>
<dbReference type="GO" id="GO:0030288">
    <property type="term" value="C:outer membrane-bounded periplasmic space"/>
    <property type="evidence" value="ECO:0007669"/>
    <property type="project" value="InterPro"/>
</dbReference>
<keyword evidence="5" id="KW-0574">Periplasm</keyword>
<dbReference type="InterPro" id="IPR011989">
    <property type="entry name" value="ARM-like"/>
</dbReference>
<dbReference type="GO" id="GO:0006508">
    <property type="term" value="P:proteolysis"/>
    <property type="evidence" value="ECO:0007669"/>
    <property type="project" value="UniProtKB-KW"/>
</dbReference>